<dbReference type="GO" id="GO:0016831">
    <property type="term" value="F:carboxy-lyase activity"/>
    <property type="evidence" value="ECO:0007669"/>
    <property type="project" value="UniProtKB-KW"/>
</dbReference>
<dbReference type="GO" id="GO:0006520">
    <property type="term" value="P:amino acid metabolic process"/>
    <property type="evidence" value="ECO:0007669"/>
    <property type="project" value="InterPro"/>
</dbReference>
<comment type="cofactor">
    <cofactor evidence="1 6">
        <name>pyridoxal 5'-phosphate</name>
        <dbReference type="ChEBI" id="CHEBI:597326"/>
    </cofactor>
</comment>
<dbReference type="InterPro" id="IPR015424">
    <property type="entry name" value="PyrdxlP-dep_Trfase"/>
</dbReference>
<dbReference type="GO" id="GO:0030170">
    <property type="term" value="F:pyridoxal phosphate binding"/>
    <property type="evidence" value="ECO:0007669"/>
    <property type="project" value="InterPro"/>
</dbReference>
<dbReference type="SUPFAM" id="SSF53383">
    <property type="entry name" value="PLP-dependent transferases"/>
    <property type="match status" value="1"/>
</dbReference>
<keyword evidence="5 6" id="KW-0456">Lyase</keyword>
<accession>A0AAU7P2T5</accession>
<dbReference type="PRINTS" id="PR00800">
    <property type="entry name" value="YHDCRBOXLASE"/>
</dbReference>
<organism evidence="8">
    <name type="scientific">Callistoctopus minor</name>
    <name type="common">Octopus</name>
    <name type="synonym">Octopus minor</name>
    <dbReference type="NCBI Taxonomy" id="515824"/>
    <lineage>
        <taxon>Eukaryota</taxon>
        <taxon>Metazoa</taxon>
        <taxon>Spiralia</taxon>
        <taxon>Lophotrochozoa</taxon>
        <taxon>Mollusca</taxon>
        <taxon>Cephalopoda</taxon>
        <taxon>Coleoidea</taxon>
        <taxon>Octopodiformes</taxon>
        <taxon>Octopoda</taxon>
        <taxon>Incirrata</taxon>
        <taxon>Octopodidae</taxon>
        <taxon>Callistoctopus</taxon>
    </lineage>
</organism>
<evidence type="ECO:0000256" key="1">
    <source>
        <dbReference type="ARBA" id="ARBA00001933"/>
    </source>
</evidence>
<dbReference type="InterPro" id="IPR015422">
    <property type="entry name" value="PyrdxlP-dep_Trfase_small"/>
</dbReference>
<dbReference type="InterPro" id="IPR002129">
    <property type="entry name" value="PyrdxlP-dep_de-COase"/>
</dbReference>
<dbReference type="InterPro" id="IPR015421">
    <property type="entry name" value="PyrdxlP-dep_Trfase_major"/>
</dbReference>
<dbReference type="GO" id="GO:0019752">
    <property type="term" value="P:carboxylic acid metabolic process"/>
    <property type="evidence" value="ECO:0007669"/>
    <property type="project" value="InterPro"/>
</dbReference>
<comment type="similarity">
    <text evidence="2 6">Belongs to the group II decarboxylase family.</text>
</comment>
<dbReference type="InterPro" id="IPR010977">
    <property type="entry name" value="Aromatic_deC"/>
</dbReference>
<dbReference type="PANTHER" id="PTHR11999">
    <property type="entry name" value="GROUP II PYRIDOXAL-5-PHOSPHATE DECARBOXYLASE"/>
    <property type="match status" value="1"/>
</dbReference>
<dbReference type="PANTHER" id="PTHR11999:SF70">
    <property type="entry name" value="MIP05841P"/>
    <property type="match status" value="1"/>
</dbReference>
<dbReference type="EMBL" id="PP889620">
    <property type="protein sequence ID" value="XBS35919.1"/>
    <property type="molecule type" value="mRNA"/>
</dbReference>
<keyword evidence="4 6" id="KW-0663">Pyridoxal phosphate</keyword>
<feature type="compositionally biased region" description="Polar residues" evidence="7">
    <location>
        <begin position="299"/>
        <end position="333"/>
    </location>
</feature>
<sequence>MDSCEFRKRGKEMVDYIADYMETLSVRKVTAQVEPGKMIGLPKDFLHESGKGGGVIQVCATLGTTAVCSFDALHEIAEFAHSINFNPNKWMLHWGIPLSRRFRSLKLWFVLRTYGIEGLQHYIREHVRLAKLFESKVLEEDRFEVLGQVIMGLVCFRLKGPNTLTQKLLRQINESGRLHMVPALLNEHYIIRFAICAQNADDSDIIYAWQTISKIADELLASRERESSVRESRRIALSDTSEEGESAEEEEVFLEFDKENIYDNQQLNFQRARMRRNLFLRMVSDPKSYSPHMMKSYSIDDSSSRLPSDTPSETGSTNSTKRSPKTPQLATPL</sequence>
<dbReference type="Gene3D" id="1.20.1340.10">
    <property type="entry name" value="dopa decarboxylase, N-terminal domain"/>
    <property type="match status" value="1"/>
</dbReference>
<protein>
    <submittedName>
        <fullName evidence="8">Tryptophan decarboxylase</fullName>
    </submittedName>
</protein>
<feature type="region of interest" description="Disordered" evidence="7">
    <location>
        <begin position="290"/>
        <end position="333"/>
    </location>
</feature>
<name>A0AAU7P2T5_CALMC</name>
<evidence type="ECO:0000256" key="7">
    <source>
        <dbReference type="SAM" id="MobiDB-lite"/>
    </source>
</evidence>
<dbReference type="Pfam" id="PF00282">
    <property type="entry name" value="Pyridoxal_deC"/>
    <property type="match status" value="1"/>
</dbReference>
<dbReference type="AlphaFoldDB" id="A0AAU7P2T5"/>
<evidence type="ECO:0000256" key="2">
    <source>
        <dbReference type="ARBA" id="ARBA00009533"/>
    </source>
</evidence>
<dbReference type="Gene3D" id="3.90.1150.10">
    <property type="entry name" value="Aspartate Aminotransferase, domain 1"/>
    <property type="match status" value="1"/>
</dbReference>
<keyword evidence="3" id="KW-0210">Decarboxylase</keyword>
<gene>
    <name evidence="8" type="primary">TDC</name>
</gene>
<evidence type="ECO:0000256" key="5">
    <source>
        <dbReference type="ARBA" id="ARBA00023239"/>
    </source>
</evidence>
<evidence type="ECO:0000256" key="6">
    <source>
        <dbReference type="RuleBase" id="RU000382"/>
    </source>
</evidence>
<reference evidence="8" key="1">
    <citation type="submission" date="2024-06" db="EMBL/GenBank/DDBJ databases">
        <authorList>
            <person name="Lee C.-J."/>
        </authorList>
    </citation>
    <scope>NUCLEOTIDE SEQUENCE</scope>
</reference>
<dbReference type="Gene3D" id="3.40.640.10">
    <property type="entry name" value="Type I PLP-dependent aspartate aminotransferase-like (Major domain)"/>
    <property type="match status" value="1"/>
</dbReference>
<evidence type="ECO:0000256" key="3">
    <source>
        <dbReference type="ARBA" id="ARBA00022793"/>
    </source>
</evidence>
<evidence type="ECO:0000313" key="8">
    <source>
        <dbReference type="EMBL" id="XBS35919.1"/>
    </source>
</evidence>
<dbReference type="GO" id="GO:0005737">
    <property type="term" value="C:cytoplasm"/>
    <property type="evidence" value="ECO:0007669"/>
    <property type="project" value="TreeGrafter"/>
</dbReference>
<dbReference type="FunFam" id="3.90.1150.10:FF:000018">
    <property type="entry name" value="Histidine decarboxylase"/>
    <property type="match status" value="1"/>
</dbReference>
<evidence type="ECO:0000256" key="4">
    <source>
        <dbReference type="ARBA" id="ARBA00022898"/>
    </source>
</evidence>
<proteinExistence type="evidence at transcript level"/>